<dbReference type="Gene3D" id="3.40.50.12090">
    <property type="match status" value="3"/>
</dbReference>
<dbReference type="RefSeq" id="WP_091975438.1">
    <property type="nucleotide sequence ID" value="NZ_FODF01000006.1"/>
</dbReference>
<dbReference type="OrthoDB" id="9798386at2"/>
<keyword evidence="2" id="KW-0732">Signal</keyword>
<proteinExistence type="predicted"/>
<dbReference type="Proteomes" id="UP000199512">
    <property type="component" value="Unassembled WGS sequence"/>
</dbReference>
<evidence type="ECO:0000313" key="3">
    <source>
        <dbReference type="EMBL" id="SEN60407.1"/>
    </source>
</evidence>
<name>A0A1H8HWI5_9FIRM</name>
<protein>
    <submittedName>
        <fullName evidence="3">Putative cell wall binding repeat 2</fullName>
    </submittedName>
</protein>
<dbReference type="PANTHER" id="PTHR30032:SF8">
    <property type="entry name" value="GERMINATION-SPECIFIC N-ACETYLMURAMOYL-L-ALANINE AMIDASE"/>
    <property type="match status" value="1"/>
</dbReference>
<evidence type="ECO:0000256" key="2">
    <source>
        <dbReference type="SAM" id="SignalP"/>
    </source>
</evidence>
<dbReference type="InterPro" id="IPR051922">
    <property type="entry name" value="Bact_Sporulation_Assoc"/>
</dbReference>
<dbReference type="EMBL" id="FODF01000006">
    <property type="protein sequence ID" value="SEN60407.1"/>
    <property type="molecule type" value="Genomic_DNA"/>
</dbReference>
<keyword evidence="4" id="KW-1185">Reference proteome</keyword>
<evidence type="ECO:0000313" key="4">
    <source>
        <dbReference type="Proteomes" id="UP000199512"/>
    </source>
</evidence>
<sequence length="675" mass="74695">MINRKIKKQILAIALSSVFLFTSSNSLVSSLAEESGGLKVSTETGEGQDQTTGITDNDIEGTVDTAEVARFHFKDSKATIDLNNYKTDSEGNGYLMIDVRKDFIKGYSNKFFTKDDEAMTISTSNSGDNKTIIENNFSSYTGYNSDYIRFYIPYQSNNKKEMTVTFEIPDEVQKKLNDMILNAKDKNAKDTAMKTTEMRAMFFSDSIKKDDLLVRSQGDLEYNGDKPVSGFNEIDTYTSKEDTKIYKGFVFDKDHKVLRIRPKTNADRIRLYLGANSSGFSYNSNFGDIDVKYYNSGSIYRKVNDGKPHSSNEFKNDEYKRTSLSVSSGFNSVEIPWKTTDGIIEIRMNNPNNVLMNLKVEAYPNINVDSGSNDTTDKPSTDDSINASVHRISGSDRYSTAIDLSKKAFDEADTAVIASGQNFADALSGGALAAINKAPLLLVDNTSSTVDKVNKELRRLGVKKVYILGGKNSISINTEMKISNDKDSDDKSRTVERIDGSDRYETSYKIYKEVARSQSGKEEVILVNGTEFADALSAGPLAAYTNRAIVLTDGKNLVSGLDKNNDKNIIIGGLSSMDSSFKGRRISGSDRYETSVKVAKELGSVDNVMLASGETYPDGLASISLYNKYKAPLLLSQRYSLPSVTKRYINDKSVKDIYIVGGTNSISTKVEDIFK</sequence>
<evidence type="ECO:0000256" key="1">
    <source>
        <dbReference type="SAM" id="MobiDB-lite"/>
    </source>
</evidence>
<dbReference type="AlphaFoldDB" id="A0A1H8HWI5"/>
<feature type="compositionally biased region" description="Low complexity" evidence="1">
    <location>
        <begin position="42"/>
        <end position="56"/>
    </location>
</feature>
<dbReference type="Pfam" id="PF04122">
    <property type="entry name" value="CW_binding_2"/>
    <property type="match status" value="3"/>
</dbReference>
<reference evidence="3 4" key="1">
    <citation type="submission" date="2016-10" db="EMBL/GenBank/DDBJ databases">
        <authorList>
            <person name="de Groot N.N."/>
        </authorList>
    </citation>
    <scope>NUCLEOTIDE SEQUENCE [LARGE SCALE GENOMIC DNA]</scope>
    <source>
        <strain evidence="3 4">Calf135</strain>
    </source>
</reference>
<feature type="region of interest" description="Disordered" evidence="1">
    <location>
        <begin position="39"/>
        <end position="58"/>
    </location>
</feature>
<organism evidence="3 4">
    <name type="scientific">Peptostreptococcus russellii</name>
    <dbReference type="NCBI Taxonomy" id="215200"/>
    <lineage>
        <taxon>Bacteria</taxon>
        <taxon>Bacillati</taxon>
        <taxon>Bacillota</taxon>
        <taxon>Clostridia</taxon>
        <taxon>Peptostreptococcales</taxon>
        <taxon>Peptostreptococcaceae</taxon>
        <taxon>Peptostreptococcus</taxon>
    </lineage>
</organism>
<accession>A0A1H8HWI5</accession>
<dbReference type="InterPro" id="IPR007253">
    <property type="entry name" value="Cell_wall-bd_2"/>
</dbReference>
<dbReference type="PANTHER" id="PTHR30032">
    <property type="entry name" value="N-ACETYLMURAMOYL-L-ALANINE AMIDASE-RELATED"/>
    <property type="match status" value="1"/>
</dbReference>
<gene>
    <name evidence="3" type="ORF">SAMN05216454_106103</name>
</gene>
<dbReference type="STRING" id="215200.SAMN05216454_106103"/>
<feature type="signal peptide" evidence="2">
    <location>
        <begin position="1"/>
        <end position="26"/>
    </location>
</feature>
<feature type="chain" id="PRO_5038487258" evidence="2">
    <location>
        <begin position="27"/>
        <end position="675"/>
    </location>
</feature>